<evidence type="ECO:0008006" key="3">
    <source>
        <dbReference type="Google" id="ProtNLM"/>
    </source>
</evidence>
<comment type="caution">
    <text evidence="1">The sequence shown here is derived from an EMBL/GenBank/DDBJ whole genome shotgun (WGS) entry which is preliminary data.</text>
</comment>
<organism evidence="1 2">
    <name type="scientific">Streptomyces clavifer</name>
    <dbReference type="NCBI Taxonomy" id="68188"/>
    <lineage>
        <taxon>Bacteria</taxon>
        <taxon>Bacillati</taxon>
        <taxon>Actinomycetota</taxon>
        <taxon>Actinomycetes</taxon>
        <taxon>Kitasatosporales</taxon>
        <taxon>Streptomycetaceae</taxon>
        <taxon>Streptomyces</taxon>
    </lineage>
</organism>
<accession>A0ABS4V814</accession>
<proteinExistence type="predicted"/>
<name>A0ABS4V814_9ACTN</name>
<sequence length="77" mass="8546">MLVGADGESALAGTLREAWALSCDDESLFDNVMVIIRWRVERTQPIGRSLDWDSTRTDHAALARAVTASRQHGVTQY</sequence>
<evidence type="ECO:0000313" key="1">
    <source>
        <dbReference type="EMBL" id="MBP2360050.1"/>
    </source>
</evidence>
<gene>
    <name evidence="1" type="ORF">JOF59_002450</name>
</gene>
<dbReference type="Proteomes" id="UP001519311">
    <property type="component" value="Unassembled WGS sequence"/>
</dbReference>
<keyword evidence="2" id="KW-1185">Reference proteome</keyword>
<dbReference type="EMBL" id="JAGINS010000001">
    <property type="protein sequence ID" value="MBP2360050.1"/>
    <property type="molecule type" value="Genomic_DNA"/>
</dbReference>
<reference evidence="1 2" key="1">
    <citation type="submission" date="2021-03" db="EMBL/GenBank/DDBJ databases">
        <title>Sequencing the genomes of 1000 actinobacteria strains.</title>
        <authorList>
            <person name="Klenk H.-P."/>
        </authorList>
    </citation>
    <scope>NUCLEOTIDE SEQUENCE [LARGE SCALE GENOMIC DNA]</scope>
    <source>
        <strain evidence="1 2">DSM 40843</strain>
    </source>
</reference>
<protein>
    <recommendedName>
        <fullName evidence="3">Transposase</fullName>
    </recommendedName>
</protein>
<evidence type="ECO:0000313" key="2">
    <source>
        <dbReference type="Proteomes" id="UP001519311"/>
    </source>
</evidence>